<dbReference type="EMBL" id="LN891033">
    <property type="protein sequence ID" value="CUS11010.1"/>
    <property type="molecule type" value="Genomic_DNA"/>
</dbReference>
<dbReference type="GO" id="GO:0140078">
    <property type="term" value="F:class I DNA-(apurinic or apyrimidinic site) endonuclease activity"/>
    <property type="evidence" value="ECO:0007669"/>
    <property type="project" value="UniProtKB-EC"/>
</dbReference>
<evidence type="ECO:0000256" key="10">
    <source>
        <dbReference type="ARBA" id="ARBA00023295"/>
    </source>
</evidence>
<dbReference type="PANTHER" id="PTHR10242:SF2">
    <property type="entry name" value="N-GLYCOSYLASE_DNA LYASE"/>
    <property type="match status" value="1"/>
</dbReference>
<comment type="function">
    <text evidence="11">DNA repair enzyme that incises DNA at 8-oxoG residues. Excises 7,8-dihydro-8-oxoguanine and 2,6-diamino-4-hydroxy-5-N-methylformamidopyrimidine (FAPY) from damaged DNA. Has a beta-lyase activity that nicks DNA 3' to the lesion.</text>
</comment>
<dbReference type="PANTHER" id="PTHR10242">
    <property type="entry name" value="8-OXOGUANINE DNA GLYCOSYLASE"/>
    <property type="match status" value="1"/>
</dbReference>
<dbReference type="InterPro" id="IPR003265">
    <property type="entry name" value="HhH-GPD_domain"/>
</dbReference>
<evidence type="ECO:0000313" key="17">
    <source>
        <dbReference type="Proteomes" id="UP001412239"/>
    </source>
</evidence>
<keyword evidence="6" id="KW-0234">DNA repair</keyword>
<evidence type="ECO:0000256" key="3">
    <source>
        <dbReference type="ARBA" id="ARBA00012720"/>
    </source>
</evidence>
<organism evidence="16 17">
    <name type="scientific">Tuber aestivum</name>
    <name type="common">summer truffle</name>
    <dbReference type="NCBI Taxonomy" id="59557"/>
    <lineage>
        <taxon>Eukaryota</taxon>
        <taxon>Fungi</taxon>
        <taxon>Dikarya</taxon>
        <taxon>Ascomycota</taxon>
        <taxon>Pezizomycotina</taxon>
        <taxon>Pezizomycetes</taxon>
        <taxon>Pezizales</taxon>
        <taxon>Tuberaceae</taxon>
        <taxon>Tuber</taxon>
    </lineage>
</organism>
<evidence type="ECO:0000259" key="15">
    <source>
        <dbReference type="SMART" id="SM00478"/>
    </source>
</evidence>
<feature type="compositionally biased region" description="Basic and acidic residues" evidence="14">
    <location>
        <begin position="366"/>
        <end position="379"/>
    </location>
</feature>
<comment type="subcellular location">
    <subcellularLocation>
        <location evidence="1">Nucleus</location>
    </subcellularLocation>
</comment>
<name>A0A292PX04_9PEZI</name>
<dbReference type="GO" id="GO:0003684">
    <property type="term" value="F:damaged DNA binding"/>
    <property type="evidence" value="ECO:0007669"/>
    <property type="project" value="InterPro"/>
</dbReference>
<keyword evidence="17" id="KW-1185">Reference proteome</keyword>
<dbReference type="FunFam" id="1.10.1670.10:FF:000005">
    <property type="entry name" value="N-glycosylase/DNA lyase OGG1"/>
    <property type="match status" value="1"/>
</dbReference>
<dbReference type="Gene3D" id="3.30.310.40">
    <property type="match status" value="1"/>
</dbReference>
<dbReference type="Pfam" id="PF07934">
    <property type="entry name" value="OGG_N"/>
    <property type="match status" value="1"/>
</dbReference>
<proteinExistence type="inferred from homology"/>
<evidence type="ECO:0000313" key="16">
    <source>
        <dbReference type="EMBL" id="CUS11010.1"/>
    </source>
</evidence>
<reference evidence="16" key="1">
    <citation type="submission" date="2015-10" db="EMBL/GenBank/DDBJ databases">
        <authorList>
            <person name="Regsiter A."/>
            <person name="william w."/>
        </authorList>
    </citation>
    <scope>NUCLEOTIDE SEQUENCE</scope>
    <source>
        <strain evidence="16">Montdore</strain>
    </source>
</reference>
<dbReference type="FunFam" id="1.10.340.30:FF:000006">
    <property type="entry name" value="N-glycosylase/DNA lyase isoform X2"/>
    <property type="match status" value="1"/>
</dbReference>
<evidence type="ECO:0000256" key="9">
    <source>
        <dbReference type="ARBA" id="ARBA00023268"/>
    </source>
</evidence>
<evidence type="ECO:0000256" key="13">
    <source>
        <dbReference type="ARBA" id="ARBA00073127"/>
    </source>
</evidence>
<dbReference type="InterPro" id="IPR012904">
    <property type="entry name" value="OGG_N"/>
</dbReference>
<comment type="similarity">
    <text evidence="2">Belongs to the type-1 OGG1 family.</text>
</comment>
<dbReference type="SMART" id="SM00478">
    <property type="entry name" value="ENDO3c"/>
    <property type="match status" value="1"/>
</dbReference>
<dbReference type="GO" id="GO:0006285">
    <property type="term" value="P:base-excision repair, AP site formation"/>
    <property type="evidence" value="ECO:0007669"/>
    <property type="project" value="UniProtKB-ARBA"/>
</dbReference>
<dbReference type="SUPFAM" id="SSF55945">
    <property type="entry name" value="TATA-box binding protein-like"/>
    <property type="match status" value="1"/>
</dbReference>
<keyword evidence="8" id="KW-0539">Nucleus</keyword>
<protein>
    <recommendedName>
        <fullName evidence="13">N-glycosylase/DNA lyase</fullName>
        <ecNumber evidence="3">4.2.99.18</ecNumber>
    </recommendedName>
</protein>
<evidence type="ECO:0000256" key="7">
    <source>
        <dbReference type="ARBA" id="ARBA00023239"/>
    </source>
</evidence>
<dbReference type="Gene3D" id="1.10.340.30">
    <property type="entry name" value="Hypothetical protein, domain 2"/>
    <property type="match status" value="1"/>
</dbReference>
<evidence type="ECO:0000256" key="1">
    <source>
        <dbReference type="ARBA" id="ARBA00004123"/>
    </source>
</evidence>
<dbReference type="Pfam" id="PF00730">
    <property type="entry name" value="HhH-GPD"/>
    <property type="match status" value="1"/>
</dbReference>
<evidence type="ECO:0000256" key="2">
    <source>
        <dbReference type="ARBA" id="ARBA00010679"/>
    </source>
</evidence>
<keyword evidence="9" id="KW-0511">Multifunctional enzyme</keyword>
<feature type="domain" description="HhH-GPD" evidence="15">
    <location>
        <begin position="156"/>
        <end position="331"/>
    </location>
</feature>
<gene>
    <name evidence="16" type="ORF">GSTUAT00004877001</name>
</gene>
<keyword evidence="5" id="KW-0378">Hydrolase</keyword>
<keyword evidence="4" id="KW-0227">DNA damage</keyword>
<dbReference type="GO" id="GO:0005634">
    <property type="term" value="C:nucleus"/>
    <property type="evidence" value="ECO:0007669"/>
    <property type="project" value="UniProtKB-SubCell"/>
</dbReference>
<evidence type="ECO:0000256" key="11">
    <source>
        <dbReference type="ARBA" id="ARBA00025652"/>
    </source>
</evidence>
<dbReference type="InterPro" id="IPR011257">
    <property type="entry name" value="DNA_glycosylase"/>
</dbReference>
<dbReference type="GO" id="GO:0006289">
    <property type="term" value="P:nucleotide-excision repair"/>
    <property type="evidence" value="ECO:0007669"/>
    <property type="project" value="InterPro"/>
</dbReference>
<sequence length="443" mass="50214">MAPAKGEWHKLPLALSELCLSSVLRCGQSFRQLPATIQRERKKRKKERKEINRWVDRWKSSNPGEWTCALKGRILTLRQDDSHLHYRAVFPVTAAAPWKDDTVELIRDYFNLDINLTKLYERWSAADAHFLKKAVRFAGIRMLRQDPWENLVSFICSSNNNISRISQMVVDKLCTNFGPKLGEADGHTYHDFPSPGALMGDGTEQRLRELGFGYRAKYISTTARIVAQERLAGWLDGLRKVDYKDAHEALLELSGVGPKVADCVCLMSLDKAEAVPVDTHVWQIAQRDYGFGRGKHKSLTKATYKAIGDHFRKLWGQEAGWAHSVLFTADLKAFADVKLEGVKTEEVQVEKTTTKRITARKVKMENNKEGPEEGGEVVKLDPASVDDDKGNGVEGETVVEQKVVRKVKRSLKLEVREGEDANVSLELQDVTTLADRVKRRRRC</sequence>
<dbReference type="GO" id="GO:0034039">
    <property type="term" value="F:8-oxo-7,8-dihydroguanine DNA N-glycosylase activity"/>
    <property type="evidence" value="ECO:0007669"/>
    <property type="project" value="TreeGrafter"/>
</dbReference>
<dbReference type="Gene3D" id="1.10.1670.10">
    <property type="entry name" value="Helix-hairpin-Helix base-excision DNA repair enzymes (C-terminal)"/>
    <property type="match status" value="1"/>
</dbReference>
<evidence type="ECO:0000256" key="12">
    <source>
        <dbReference type="ARBA" id="ARBA00044632"/>
    </source>
</evidence>
<evidence type="ECO:0000256" key="4">
    <source>
        <dbReference type="ARBA" id="ARBA00022763"/>
    </source>
</evidence>
<evidence type="ECO:0000256" key="8">
    <source>
        <dbReference type="ARBA" id="ARBA00023242"/>
    </source>
</evidence>
<feature type="region of interest" description="Disordered" evidence="14">
    <location>
        <begin position="366"/>
        <end position="392"/>
    </location>
</feature>
<dbReference type="SUPFAM" id="SSF48150">
    <property type="entry name" value="DNA-glycosylase"/>
    <property type="match status" value="1"/>
</dbReference>
<evidence type="ECO:0000256" key="14">
    <source>
        <dbReference type="SAM" id="MobiDB-lite"/>
    </source>
</evidence>
<accession>A0A292PX04</accession>
<comment type="catalytic activity">
    <reaction evidence="12">
        <text>2'-deoxyribonucleotide-(2'-deoxyribose 5'-phosphate)-2'-deoxyribonucleotide-DNA = a 3'-end 2'-deoxyribonucleotide-(2,3-dehydro-2,3-deoxyribose 5'-phosphate)-DNA + a 5'-end 5'-phospho-2'-deoxyribonucleoside-DNA + H(+)</text>
        <dbReference type="Rhea" id="RHEA:66592"/>
        <dbReference type="Rhea" id="RHEA-COMP:13180"/>
        <dbReference type="Rhea" id="RHEA-COMP:16897"/>
        <dbReference type="Rhea" id="RHEA-COMP:17067"/>
        <dbReference type="ChEBI" id="CHEBI:15378"/>
        <dbReference type="ChEBI" id="CHEBI:136412"/>
        <dbReference type="ChEBI" id="CHEBI:157695"/>
        <dbReference type="ChEBI" id="CHEBI:167181"/>
        <dbReference type="EC" id="4.2.99.18"/>
    </reaction>
</comment>
<keyword evidence="10" id="KW-0326">Glycosidase</keyword>
<evidence type="ECO:0000256" key="5">
    <source>
        <dbReference type="ARBA" id="ARBA00022801"/>
    </source>
</evidence>
<dbReference type="InterPro" id="IPR023170">
    <property type="entry name" value="HhH_base_excis_C"/>
</dbReference>
<keyword evidence="7" id="KW-0456">Lyase</keyword>
<dbReference type="InterPro" id="IPR052054">
    <property type="entry name" value="Oxidative_DNA_repair_enzyme"/>
</dbReference>
<dbReference type="CDD" id="cd00056">
    <property type="entry name" value="ENDO3c"/>
    <property type="match status" value="1"/>
</dbReference>
<dbReference type="EC" id="4.2.99.18" evidence="3"/>
<dbReference type="AlphaFoldDB" id="A0A292PX04"/>
<dbReference type="Proteomes" id="UP001412239">
    <property type="component" value="Unassembled WGS sequence"/>
</dbReference>
<evidence type="ECO:0000256" key="6">
    <source>
        <dbReference type="ARBA" id="ARBA00023204"/>
    </source>
</evidence>